<dbReference type="EMBL" id="CAKLBY020000227">
    <property type="protein sequence ID" value="CAK7937519.1"/>
    <property type="molecule type" value="Genomic_DNA"/>
</dbReference>
<feature type="region of interest" description="Disordered" evidence="1">
    <location>
        <begin position="1"/>
        <end position="22"/>
    </location>
</feature>
<dbReference type="AlphaFoldDB" id="A0AAV1URU7"/>
<feature type="compositionally biased region" description="Polar residues" evidence="1">
    <location>
        <begin position="7"/>
        <end position="22"/>
    </location>
</feature>
<gene>
    <name evidence="2" type="ORF">PM001_LOCUS22669</name>
</gene>
<accession>A0AAV1URU7</accession>
<proteinExistence type="predicted"/>
<evidence type="ECO:0000256" key="1">
    <source>
        <dbReference type="SAM" id="MobiDB-lite"/>
    </source>
</evidence>
<reference evidence="2" key="1">
    <citation type="submission" date="2024-01" db="EMBL/GenBank/DDBJ databases">
        <authorList>
            <person name="Webb A."/>
        </authorList>
    </citation>
    <scope>NUCLEOTIDE SEQUENCE</scope>
    <source>
        <strain evidence="2">Pm1</strain>
    </source>
</reference>
<organism evidence="2 3">
    <name type="scientific">Peronospora matthiolae</name>
    <dbReference type="NCBI Taxonomy" id="2874970"/>
    <lineage>
        <taxon>Eukaryota</taxon>
        <taxon>Sar</taxon>
        <taxon>Stramenopiles</taxon>
        <taxon>Oomycota</taxon>
        <taxon>Peronosporomycetes</taxon>
        <taxon>Peronosporales</taxon>
        <taxon>Peronosporaceae</taxon>
        <taxon>Peronospora</taxon>
    </lineage>
</organism>
<evidence type="ECO:0000313" key="2">
    <source>
        <dbReference type="EMBL" id="CAK7937519.1"/>
    </source>
</evidence>
<evidence type="ECO:0000313" key="3">
    <source>
        <dbReference type="Proteomes" id="UP001162060"/>
    </source>
</evidence>
<dbReference type="Proteomes" id="UP001162060">
    <property type="component" value="Unassembled WGS sequence"/>
</dbReference>
<protein>
    <submittedName>
        <fullName evidence="2">Uncharacterized protein</fullName>
    </submittedName>
</protein>
<name>A0AAV1URU7_9STRA</name>
<sequence>MRAPPALSSTHRSCYKAQSRTTATMTMQSEWRVIRAAVKRTSIALQENEANNVKISSTR</sequence>
<comment type="caution">
    <text evidence="2">The sequence shown here is derived from an EMBL/GenBank/DDBJ whole genome shotgun (WGS) entry which is preliminary data.</text>
</comment>